<organism evidence="3 4">
    <name type="scientific">Oceanithermus profundus (strain DSM 14977 / NBRC 100410 / VKM B-2274 / 506)</name>
    <dbReference type="NCBI Taxonomy" id="670487"/>
    <lineage>
        <taxon>Bacteria</taxon>
        <taxon>Thermotogati</taxon>
        <taxon>Deinococcota</taxon>
        <taxon>Deinococci</taxon>
        <taxon>Thermales</taxon>
        <taxon>Thermaceae</taxon>
        <taxon>Oceanithermus</taxon>
    </lineage>
</organism>
<proteinExistence type="inferred from homology"/>
<dbReference type="Gene3D" id="3.40.50.1860">
    <property type="match status" value="2"/>
</dbReference>
<dbReference type="HOGENOM" id="CLU_055360_1_0_0"/>
<dbReference type="EMBL" id="CP002361">
    <property type="protein sequence ID" value="ADR37561.1"/>
    <property type="molecule type" value="Genomic_DNA"/>
</dbReference>
<reference evidence="4" key="1">
    <citation type="submission" date="2010-11" db="EMBL/GenBank/DDBJ databases">
        <title>The complete sequence of chromosome of Oceanithermus profundus DSM 14977.</title>
        <authorList>
            <consortium name="US DOE Joint Genome Institute (JGI-PGF)"/>
            <person name="Lucas S."/>
            <person name="Copeland A."/>
            <person name="Lapidus A."/>
            <person name="Bruce D."/>
            <person name="Goodwin L."/>
            <person name="Pitluck S."/>
            <person name="Kyrpides N."/>
            <person name="Mavromatis K."/>
            <person name="Pagani I."/>
            <person name="Ivanova N."/>
            <person name="Zhang X."/>
            <person name="Brettin T."/>
            <person name="Detter J.C."/>
            <person name="Tapia R."/>
            <person name="Han C."/>
            <person name="Land M."/>
            <person name="Hauser L."/>
            <person name="Markowitz V."/>
            <person name="Cheng J.-F."/>
            <person name="Hugenholtz P."/>
            <person name="Woyke T."/>
            <person name="Wu D."/>
            <person name="Tindall B."/>
            <person name="Faehnrich R."/>
            <person name="Brambilla E."/>
            <person name="Klenk H.-P."/>
            <person name="Eisen J.A."/>
        </authorList>
    </citation>
    <scope>NUCLEOTIDE SEQUENCE [LARGE SCALE GENOMIC DNA]</scope>
    <source>
        <strain evidence="4">DSM 14977 / NBRC 100410 / VKM B-2274 / 506</strain>
    </source>
</reference>
<dbReference type="SUPFAM" id="SSF53681">
    <property type="entry name" value="Aspartate/glutamate racemase"/>
    <property type="match status" value="2"/>
</dbReference>
<dbReference type="OrthoDB" id="9803739at2"/>
<evidence type="ECO:0000313" key="4">
    <source>
        <dbReference type="Proteomes" id="UP000008722"/>
    </source>
</evidence>
<dbReference type="InterPro" id="IPR015942">
    <property type="entry name" value="Asp/Glu/hydantoin_racemase"/>
</dbReference>
<dbReference type="GO" id="GO:0047689">
    <property type="term" value="F:aspartate racemase activity"/>
    <property type="evidence" value="ECO:0007669"/>
    <property type="project" value="UniProtKB-EC"/>
</dbReference>
<dbReference type="PANTHER" id="PTHR21198:SF7">
    <property type="entry name" value="ASPARTATE-GLUTAMATE RACEMASE FAMILY"/>
    <property type="match status" value="1"/>
</dbReference>
<evidence type="ECO:0000256" key="1">
    <source>
        <dbReference type="ARBA" id="ARBA00007847"/>
    </source>
</evidence>
<dbReference type="RefSeq" id="WP_013458731.1">
    <property type="nucleotide sequence ID" value="NC_014761.1"/>
</dbReference>
<dbReference type="PROSITE" id="PS00924">
    <property type="entry name" value="ASP_GLU_RACEMASE_2"/>
    <property type="match status" value="1"/>
</dbReference>
<sequence length="230" mass="24958">MEIIGVLGGMSWPSTLEYYRLMNEAAARRLGPDRSAEILLYSLDWARIERLQHAGDWDALAEELITGARRLVLGGAGFLVIATNTMHKVAEAVGAVSGLEVLHIADATARALQAAGVRRAGLLGTRFTMEEPFLRDKLAGWGLEVLVPGPADREAVHRIIYDELVQGEIREESRRVYRRVMARLAERGAEGIVLGCTEIGLLVGPEDAPVPVFDTTRIHAEAAVARALGG</sequence>
<dbReference type="InterPro" id="IPR001920">
    <property type="entry name" value="Asp/Glu_race"/>
</dbReference>
<dbReference type="Pfam" id="PF01177">
    <property type="entry name" value="Asp_Glu_race"/>
    <property type="match status" value="1"/>
</dbReference>
<reference evidence="3 4" key="2">
    <citation type="journal article" date="2011" name="Stand. Genomic Sci.">
        <title>Complete genome sequence of Oceanithermus profundus type strain (506).</title>
        <authorList>
            <person name="Pati A."/>
            <person name="Zhang X."/>
            <person name="Lapidus A."/>
            <person name="Nolan M."/>
            <person name="Lucas S."/>
            <person name="Del Rio T.G."/>
            <person name="Tice H."/>
            <person name="Cheng J.F."/>
            <person name="Tapia R."/>
            <person name="Han C."/>
            <person name="Goodwin L."/>
            <person name="Pitluck S."/>
            <person name="Liolios K."/>
            <person name="Pagani I."/>
            <person name="Ivanova N."/>
            <person name="Mavromatis K."/>
            <person name="Chen A."/>
            <person name="Palaniappan K."/>
            <person name="Hauser L."/>
            <person name="Jeffries C.D."/>
            <person name="Brambilla E.M."/>
            <person name="Rohl A."/>
            <person name="Mwirichia R."/>
            <person name="Rohde M."/>
            <person name="Tindall B.J."/>
            <person name="Sikorski J."/>
            <person name="Wirth R."/>
            <person name="Goker M."/>
            <person name="Woyke T."/>
            <person name="Detter J.C."/>
            <person name="Bristow J."/>
            <person name="Eisen J.A."/>
            <person name="Markowitz V."/>
            <person name="Hugenholtz P."/>
            <person name="Kyrpides N.C."/>
            <person name="Klenk H.P."/>
            <person name="Land M."/>
        </authorList>
    </citation>
    <scope>NUCLEOTIDE SEQUENCE [LARGE SCALE GENOMIC DNA]</scope>
    <source>
        <strain evidence="4">DSM 14977 / NBRC 100410 / VKM B-2274 / 506</strain>
    </source>
</reference>
<dbReference type="EC" id="5.1.1.13" evidence="3"/>
<dbReference type="InterPro" id="IPR004380">
    <property type="entry name" value="Asp_race"/>
</dbReference>
<name>E4UAB8_OCEP5</name>
<comment type="similarity">
    <text evidence="1">Belongs to the aspartate/glutamate racemases family.</text>
</comment>
<dbReference type="InterPro" id="IPR033134">
    <property type="entry name" value="Asp/Glu_racemase_AS_2"/>
</dbReference>
<keyword evidence="4" id="KW-1185">Reference proteome</keyword>
<dbReference type="Proteomes" id="UP000008722">
    <property type="component" value="Chromosome"/>
</dbReference>
<keyword evidence="2 3" id="KW-0413">Isomerase</keyword>
<dbReference type="STRING" id="670487.Ocepr_2111"/>
<dbReference type="eggNOG" id="COG1794">
    <property type="taxonomic scope" value="Bacteria"/>
</dbReference>
<accession>E4UAB8</accession>
<dbReference type="NCBIfam" id="TIGR00035">
    <property type="entry name" value="asp_race"/>
    <property type="match status" value="1"/>
</dbReference>
<gene>
    <name evidence="3" type="ordered locus">Ocepr_2111</name>
</gene>
<evidence type="ECO:0000313" key="3">
    <source>
        <dbReference type="EMBL" id="ADR37561.1"/>
    </source>
</evidence>
<evidence type="ECO:0000256" key="2">
    <source>
        <dbReference type="ARBA" id="ARBA00023235"/>
    </source>
</evidence>
<dbReference type="KEGG" id="opr:Ocepr_2111"/>
<dbReference type="PANTHER" id="PTHR21198">
    <property type="entry name" value="GLUTAMATE RACEMASE"/>
    <property type="match status" value="1"/>
</dbReference>
<protein>
    <submittedName>
        <fullName evidence="3">Aspartate racemase</fullName>
        <ecNumber evidence="3">5.1.1.13</ecNumber>
    </submittedName>
</protein>
<dbReference type="AlphaFoldDB" id="E4UAB8"/>